<dbReference type="InterPro" id="IPR016667">
    <property type="entry name" value="Caps_polysacc_synth_CpsB/CapC"/>
</dbReference>
<dbReference type="EMBL" id="CP002339">
    <property type="protein sequence ID" value="AEF03794.1"/>
    <property type="molecule type" value="Genomic_DNA"/>
</dbReference>
<comment type="catalytic activity">
    <reaction evidence="4">
        <text>O-phospho-L-tyrosyl-[protein] + H2O = L-tyrosyl-[protein] + phosphate</text>
        <dbReference type="Rhea" id="RHEA:10684"/>
        <dbReference type="Rhea" id="RHEA-COMP:10136"/>
        <dbReference type="Rhea" id="RHEA-COMP:20101"/>
        <dbReference type="ChEBI" id="CHEBI:15377"/>
        <dbReference type="ChEBI" id="CHEBI:43474"/>
        <dbReference type="ChEBI" id="CHEBI:46858"/>
        <dbReference type="ChEBI" id="CHEBI:61978"/>
        <dbReference type="EC" id="3.1.3.48"/>
    </reaction>
</comment>
<keyword evidence="6" id="KW-1185">Reference proteome</keyword>
<dbReference type="AlphaFoldDB" id="F5ZD32"/>
<comment type="similarity">
    <text evidence="1">Belongs to the metallo-dependent hydrolases superfamily. CpsB/CapC family.</text>
</comment>
<dbReference type="Proteomes" id="UP000000683">
    <property type="component" value="Chromosome"/>
</dbReference>
<evidence type="ECO:0000313" key="6">
    <source>
        <dbReference type="Proteomes" id="UP000000683"/>
    </source>
</evidence>
<dbReference type="InterPro" id="IPR016195">
    <property type="entry name" value="Pol/histidinol_Pase-like"/>
</dbReference>
<sequence>MIDLHSHILPGIDDGARSTEMSLAMAQQAVDAGVTYMMCTPHMHWGTFDNDIEIIQPTFVKLQEDIKNEGIALTIGWAAEVRLNEMVPVWFKTGKLPFMGEFKGKKVLLLELPHSHVPASTDQLIKWLLNNGVQPLIPHPERNRDIWERPEKLRWLKNMGCLFQVTAGALTGRFGELVQDISLNMLDDELIDIVASDTHDTKRRPNDMKEAFDIVASQGSEEVANKLFISTPSQIVGL</sequence>
<dbReference type="OrthoDB" id="9788539at2"/>
<protein>
    <recommendedName>
        <fullName evidence="2">protein-tyrosine-phosphatase</fullName>
        <ecNumber evidence="2">3.1.3.48</ecNumber>
    </recommendedName>
</protein>
<evidence type="ECO:0000256" key="2">
    <source>
        <dbReference type="ARBA" id="ARBA00013064"/>
    </source>
</evidence>
<organism evidence="5 6">
    <name type="scientific">Alteromonas naphthalenivorans</name>
    <dbReference type="NCBI Taxonomy" id="715451"/>
    <lineage>
        <taxon>Bacteria</taxon>
        <taxon>Pseudomonadati</taxon>
        <taxon>Pseudomonadota</taxon>
        <taxon>Gammaproteobacteria</taxon>
        <taxon>Alteromonadales</taxon>
        <taxon>Alteromonadaceae</taxon>
        <taxon>Alteromonas/Salinimonas group</taxon>
        <taxon>Alteromonas</taxon>
    </lineage>
</organism>
<evidence type="ECO:0000256" key="1">
    <source>
        <dbReference type="ARBA" id="ARBA00005750"/>
    </source>
</evidence>
<dbReference type="EC" id="3.1.3.48" evidence="2"/>
<dbReference type="HOGENOM" id="CLU_085966_1_0_6"/>
<dbReference type="eggNOG" id="COG4464">
    <property type="taxonomic scope" value="Bacteria"/>
</dbReference>
<evidence type="ECO:0000256" key="4">
    <source>
        <dbReference type="ARBA" id="ARBA00051722"/>
    </source>
</evidence>
<dbReference type="Pfam" id="PF19567">
    <property type="entry name" value="CpsB_CapC"/>
    <property type="match status" value="1"/>
</dbReference>
<accession>F5ZD32</accession>
<dbReference type="PANTHER" id="PTHR39181:SF1">
    <property type="entry name" value="TYROSINE-PROTEIN PHOSPHATASE YWQE"/>
    <property type="match status" value="1"/>
</dbReference>
<reference evidence="5 6" key="1">
    <citation type="journal article" date="2011" name="J. Bacteriol.">
        <title>Complete genome sequence of the polycyclic aromatic hydrocarbon-degrading bacterium Alteromonas sp. strain SN2.</title>
        <authorList>
            <person name="Jin H.M."/>
            <person name="Jeong H."/>
            <person name="Moon E.J."/>
            <person name="Math R.K."/>
            <person name="Lee K."/>
            <person name="Kim H.J."/>
            <person name="Jeon C.O."/>
            <person name="Oh T.K."/>
            <person name="Kim J.F."/>
        </authorList>
    </citation>
    <scope>NUCLEOTIDE SEQUENCE [LARGE SCALE GENOMIC DNA]</scope>
    <source>
        <strain evidence="6">JCM 17741 / KACC 18427 / KCTC 11700BP / SN2</strain>
    </source>
</reference>
<dbReference type="RefSeq" id="WP_013784725.1">
    <property type="nucleotide sequence ID" value="NC_015554.1"/>
</dbReference>
<dbReference type="KEGG" id="alt:ambt_11365"/>
<name>F5ZD32_ALTNA</name>
<dbReference type="Gene3D" id="3.20.20.140">
    <property type="entry name" value="Metal-dependent hydrolases"/>
    <property type="match status" value="1"/>
</dbReference>
<proteinExistence type="inferred from homology"/>
<keyword evidence="3" id="KW-0378">Hydrolase</keyword>
<dbReference type="GO" id="GO:0004725">
    <property type="term" value="F:protein tyrosine phosphatase activity"/>
    <property type="evidence" value="ECO:0007669"/>
    <property type="project" value="UniProtKB-EC"/>
</dbReference>
<dbReference type="SUPFAM" id="SSF89550">
    <property type="entry name" value="PHP domain-like"/>
    <property type="match status" value="1"/>
</dbReference>
<dbReference type="PANTHER" id="PTHR39181">
    <property type="entry name" value="TYROSINE-PROTEIN PHOSPHATASE YWQE"/>
    <property type="match status" value="1"/>
</dbReference>
<gene>
    <name evidence="5" type="ordered locus">ambt_11365</name>
</gene>
<evidence type="ECO:0000313" key="5">
    <source>
        <dbReference type="EMBL" id="AEF03794.1"/>
    </source>
</evidence>
<dbReference type="GO" id="GO:0030145">
    <property type="term" value="F:manganese ion binding"/>
    <property type="evidence" value="ECO:0007669"/>
    <property type="project" value="InterPro"/>
</dbReference>
<evidence type="ECO:0000256" key="3">
    <source>
        <dbReference type="ARBA" id="ARBA00022801"/>
    </source>
</evidence>
<dbReference type="PIRSF" id="PIRSF016557">
    <property type="entry name" value="Caps_synth_CpsB"/>
    <property type="match status" value="1"/>
</dbReference>